<evidence type="ECO:0000259" key="2">
    <source>
        <dbReference type="Pfam" id="PF12768"/>
    </source>
</evidence>
<keyword evidence="1" id="KW-0812">Transmembrane</keyword>
<dbReference type="STRING" id="1287681.M7TH89"/>
<accession>M7TH89</accession>
<dbReference type="InterPro" id="IPR048265">
    <property type="entry name" value="Rax2-like_third"/>
</dbReference>
<dbReference type="OMA" id="NMYTPGC"/>
<dbReference type="Pfam" id="PF20842">
    <property type="entry name" value="Rax2_2"/>
    <property type="match status" value="1"/>
</dbReference>
<feature type="transmembrane region" description="Helical" evidence="1">
    <location>
        <begin position="1166"/>
        <end position="1193"/>
    </location>
</feature>
<dbReference type="Pfam" id="PF12768">
    <property type="entry name" value="Rax2"/>
    <property type="match status" value="1"/>
</dbReference>
<evidence type="ECO:0000256" key="1">
    <source>
        <dbReference type="SAM" id="Phobius"/>
    </source>
</evidence>
<dbReference type="SUPFAM" id="SSF50965">
    <property type="entry name" value="Galactose oxidase, central domain"/>
    <property type="match status" value="2"/>
</dbReference>
<feature type="domain" description="Rax2-like second" evidence="3">
    <location>
        <begin position="226"/>
        <end position="374"/>
    </location>
</feature>
<gene>
    <name evidence="5" type="ORF">UCREL1_3670</name>
</gene>
<dbReference type="Proteomes" id="UP000012174">
    <property type="component" value="Unassembled WGS sequence"/>
</dbReference>
<proteinExistence type="predicted"/>
<dbReference type="InterPro" id="IPR011043">
    <property type="entry name" value="Gal_Oxase/kelch_b-propeller"/>
</dbReference>
<dbReference type="AlphaFoldDB" id="M7TH89"/>
<dbReference type="eggNOG" id="ENOG502QQZD">
    <property type="taxonomic scope" value="Eukaryota"/>
</dbReference>
<evidence type="ECO:0000313" key="6">
    <source>
        <dbReference type="Proteomes" id="UP000012174"/>
    </source>
</evidence>
<protein>
    <submittedName>
        <fullName evidence="5">Putative cellular morphogenesis protein</fullName>
    </submittedName>
</protein>
<sequence length="1239" mass="131513">MRIPFTRRSATGSYLRTPTSWLSILASLSPLSHAITVESIPSPNLDVSELGRIGIAGEFVGISFYEYEGQSEQPFSANGSQSLLTRLPNGMFFSLQDADASIRAMCMYKGKLILAGNFTSLNGVESPAIVSYDTTSLTSTPLQGIQGEVNALLCDDSADVIYVGGSFRTDDSTNAITCSPDGDWTSLPFAGFNGPVTSIAKASSGNIIFGGRFTGLGNMSTPSNPDAHAINLSSATIVAEQTTSTDGFNDPNNIVCQTDNVDGAGSTWLLRDGVPGAWTASFGFGFEPSKLRLRNTHQDGRGTQTWRFTALPLNGIMNFTYIDPASGENRSCTSECPLSNDANVEFQDFEFVNTVGMNEFRLDISAWYGSGGGLNGIELYEERMFTYAISDFNEPTCSNTTTPSNATSTGPWVVTPSGQSNSQYLSAEIPSPVEADSATVTFYPDIKEAGEYAINLYTPGCLQDNTCQRRGQFTVTGTLTEGGESQNLIPNGQTSLYQSNNFEKYDQLMQTTVDASSDTFRPSVTLAPLAGQSVPEGNLLLVAQRVEFKLVQNSTRGLNGLFEYDPTDPTINATEFASSAYNKLGNTFTVNSAVTSLVASDDVTYIGGNFTSDDVQNIIAINVDDATPAPLDGGLNGGVLSMFLLDNKLFVGGQFNNTFDETAQGLSNVAAYDTTENTWSPLGAGVDGTVKEVVPITLNVTSDTTEDVITLSGDFKQLLAFSENDAVEVDGFAVWVPSQSNWIQNLDTQIPYVDGSLSSSLLNLANGTSFYAGSLSAQTLRANGVATLGDELGTFPININSPAVSNTSTSDLAKRDSSFDRTSSYYGVISGLFNVENERNVTILAGHFTAEATDGSTINNLAFIDHTDSDRVTGLGDGVSEDSVFQTLATEGDNLFAGGRINGTISDSRVNGLVSYNLATKSYNTQPPALAGGNVTVSSIEVRPGTTDVYVGGSFDSAGSLPCPGVCVFNTGTSQWNRPGFQLSGDVNSMIWTSDSVLLTGGSFEVNDTTTYLMSYDASSTTWTSFTDASTLPGPIDSMTRANDDGSQLWAAGTDSNGEAYLMKFDGTSWVSAGITFGSNTAIASLRMFTLTESHNSTDLVNDDQVLMITGSINLTDVGTASSVIFDGTTTQPYALTSGVSNTYGSISKIFTQNQYVFPSEDEGGMAVGFIVLIALAISLGLMLLIVVAGLVLDRYRKKREGYIPAPTSMFDRGSGLQRVPPNELLDSLGKGRPGAPTV</sequence>
<dbReference type="PANTHER" id="PTHR31778">
    <property type="entry name" value="BUD SITE SELECTION PROTEIN RAX2"/>
    <property type="match status" value="1"/>
</dbReference>
<name>M7TH89_EUTLA</name>
<feature type="domain" description="Rax2-like third" evidence="4">
    <location>
        <begin position="385"/>
        <end position="551"/>
    </location>
</feature>
<dbReference type="PANTHER" id="PTHR31778:SF2">
    <property type="entry name" value="BUD SITE SELECTION PROTEIN RAX2"/>
    <property type="match status" value="1"/>
</dbReference>
<evidence type="ECO:0000259" key="4">
    <source>
        <dbReference type="Pfam" id="PF20843"/>
    </source>
</evidence>
<keyword evidence="1" id="KW-0472">Membrane</keyword>
<feature type="domain" description="Rax2-like C-terminal" evidence="2">
    <location>
        <begin position="913"/>
        <end position="1159"/>
    </location>
</feature>
<dbReference type="GO" id="GO:1902929">
    <property type="term" value="C:plasma membrane of growing cell tip"/>
    <property type="evidence" value="ECO:0007669"/>
    <property type="project" value="TreeGrafter"/>
</dbReference>
<dbReference type="InterPro" id="IPR048266">
    <property type="entry name" value="Rax2-like_second"/>
</dbReference>
<keyword evidence="6" id="KW-1185">Reference proteome</keyword>
<organism evidence="5 6">
    <name type="scientific">Eutypa lata (strain UCR-EL1)</name>
    <name type="common">Grapevine dieback disease fungus</name>
    <name type="synonym">Eutypa armeniacae</name>
    <dbReference type="NCBI Taxonomy" id="1287681"/>
    <lineage>
        <taxon>Eukaryota</taxon>
        <taxon>Fungi</taxon>
        <taxon>Dikarya</taxon>
        <taxon>Ascomycota</taxon>
        <taxon>Pezizomycotina</taxon>
        <taxon>Sordariomycetes</taxon>
        <taxon>Xylariomycetidae</taxon>
        <taxon>Xylariales</taxon>
        <taxon>Diatrypaceae</taxon>
        <taxon>Eutypa</taxon>
    </lineage>
</organism>
<dbReference type="KEGG" id="ela:UCREL1_3670"/>
<evidence type="ECO:0000313" key="5">
    <source>
        <dbReference type="EMBL" id="EMR69311.1"/>
    </source>
</evidence>
<dbReference type="OrthoDB" id="2503993at2759"/>
<dbReference type="Pfam" id="PF20843">
    <property type="entry name" value="Rax2_3"/>
    <property type="match status" value="1"/>
</dbReference>
<dbReference type="HOGENOM" id="CLU_005863_0_0_1"/>
<keyword evidence="1" id="KW-1133">Transmembrane helix</keyword>
<reference evidence="6" key="1">
    <citation type="journal article" date="2013" name="Genome Announc.">
        <title>Draft genome sequence of the grapevine dieback fungus Eutypa lata UCR-EL1.</title>
        <authorList>
            <person name="Blanco-Ulate B."/>
            <person name="Rolshausen P.E."/>
            <person name="Cantu D."/>
        </authorList>
    </citation>
    <scope>NUCLEOTIDE SEQUENCE [LARGE SCALE GENOMIC DNA]</scope>
    <source>
        <strain evidence="6">UCR-EL1</strain>
    </source>
</reference>
<dbReference type="InterPro" id="IPR024982">
    <property type="entry name" value="Rax2-like_C"/>
</dbReference>
<evidence type="ECO:0000259" key="3">
    <source>
        <dbReference type="Pfam" id="PF20842"/>
    </source>
</evidence>
<dbReference type="EMBL" id="KB706105">
    <property type="protein sequence ID" value="EMR69311.1"/>
    <property type="molecule type" value="Genomic_DNA"/>
</dbReference>